<dbReference type="InterPro" id="IPR016181">
    <property type="entry name" value="Acyl_CoA_acyltransferase"/>
</dbReference>
<dbReference type="EMBL" id="JBHLWB010000001">
    <property type="protein sequence ID" value="MFC0308535.1"/>
    <property type="molecule type" value="Genomic_DNA"/>
</dbReference>
<evidence type="ECO:0000313" key="3">
    <source>
        <dbReference type="Proteomes" id="UP001589767"/>
    </source>
</evidence>
<dbReference type="Proteomes" id="UP001589767">
    <property type="component" value="Unassembled WGS sequence"/>
</dbReference>
<feature type="domain" description="N-acetyltransferase" evidence="1">
    <location>
        <begin position="6"/>
        <end position="144"/>
    </location>
</feature>
<reference evidence="2 3" key="1">
    <citation type="submission" date="2024-09" db="EMBL/GenBank/DDBJ databases">
        <authorList>
            <person name="Sun Q."/>
            <person name="Mori K."/>
        </authorList>
    </citation>
    <scope>NUCLEOTIDE SEQUENCE [LARGE SCALE GENOMIC DNA]</scope>
    <source>
        <strain evidence="2 3">CCM 7539</strain>
    </source>
</reference>
<dbReference type="RefSeq" id="WP_382368682.1">
    <property type="nucleotide sequence ID" value="NZ_JBHLWB010000001.1"/>
</dbReference>
<name>A0ABV6H195_9PAST</name>
<gene>
    <name evidence="2" type="ORF">ACFFHK_02285</name>
</gene>
<evidence type="ECO:0000313" key="2">
    <source>
        <dbReference type="EMBL" id="MFC0308535.1"/>
    </source>
</evidence>
<dbReference type="SUPFAM" id="SSF55729">
    <property type="entry name" value="Acyl-CoA N-acyltransferases (Nat)"/>
    <property type="match status" value="1"/>
</dbReference>
<organism evidence="2 3">
    <name type="scientific">Gallibacterium trehalosifermentans</name>
    <dbReference type="NCBI Taxonomy" id="516935"/>
    <lineage>
        <taxon>Bacteria</taxon>
        <taxon>Pseudomonadati</taxon>
        <taxon>Pseudomonadota</taxon>
        <taxon>Gammaproteobacteria</taxon>
        <taxon>Pasteurellales</taxon>
        <taxon>Pasteurellaceae</taxon>
        <taxon>Gallibacterium</taxon>
    </lineage>
</organism>
<dbReference type="InterPro" id="IPR000182">
    <property type="entry name" value="GNAT_dom"/>
</dbReference>
<protein>
    <submittedName>
        <fullName evidence="2">GNAT family N-acetyltransferase</fullName>
    </submittedName>
</protein>
<comment type="caution">
    <text evidence="2">The sequence shown here is derived from an EMBL/GenBank/DDBJ whole genome shotgun (WGS) entry which is preliminary data.</text>
</comment>
<accession>A0ABV6H195</accession>
<keyword evidence="3" id="KW-1185">Reference proteome</keyword>
<proteinExistence type="predicted"/>
<dbReference type="CDD" id="cd04301">
    <property type="entry name" value="NAT_SF"/>
    <property type="match status" value="1"/>
</dbReference>
<sequence length="144" mass="16939">MQLHCKKFAQLTTHELFQIYQARTAVFVVEQQCPYQEVDNIDLSATHLWLTDEQKLVAYARIYLDQNIVHFGRVLVITPYRGYGIAKQLLTHILDFIQQMFPNLPISIQAQHYLQAFYAQFGFVTTSEVYLEDNLPHIDMWKSN</sequence>
<dbReference type="PROSITE" id="PS51186">
    <property type="entry name" value="GNAT"/>
    <property type="match status" value="1"/>
</dbReference>
<evidence type="ECO:0000259" key="1">
    <source>
        <dbReference type="PROSITE" id="PS51186"/>
    </source>
</evidence>
<dbReference type="Gene3D" id="3.40.630.30">
    <property type="match status" value="1"/>
</dbReference>
<dbReference type="Pfam" id="PF13673">
    <property type="entry name" value="Acetyltransf_10"/>
    <property type="match status" value="1"/>
</dbReference>